<evidence type="ECO:0008006" key="3">
    <source>
        <dbReference type="Google" id="ProtNLM"/>
    </source>
</evidence>
<feature type="non-terminal residue" evidence="1">
    <location>
        <position position="1"/>
    </location>
</feature>
<protein>
    <recommendedName>
        <fullName evidence="3">Reverse transcriptase domain-containing protein</fullName>
    </recommendedName>
</protein>
<proteinExistence type="predicted"/>
<organism evidence="1 2">
    <name type="scientific">Reticulomyxa filosa</name>
    <dbReference type="NCBI Taxonomy" id="46433"/>
    <lineage>
        <taxon>Eukaryota</taxon>
        <taxon>Sar</taxon>
        <taxon>Rhizaria</taxon>
        <taxon>Retaria</taxon>
        <taxon>Foraminifera</taxon>
        <taxon>Monothalamids</taxon>
        <taxon>Reticulomyxidae</taxon>
        <taxon>Reticulomyxa</taxon>
    </lineage>
</organism>
<accession>X6P906</accession>
<comment type="caution">
    <text evidence="1">The sequence shown here is derived from an EMBL/GenBank/DDBJ whole genome shotgun (WGS) entry which is preliminary data.</text>
</comment>
<evidence type="ECO:0000313" key="1">
    <source>
        <dbReference type="EMBL" id="ETO34127.1"/>
    </source>
</evidence>
<reference evidence="1 2" key="1">
    <citation type="journal article" date="2013" name="Curr. Biol.">
        <title>The Genome of the Foraminiferan Reticulomyxa filosa.</title>
        <authorList>
            <person name="Glockner G."/>
            <person name="Hulsmann N."/>
            <person name="Schleicher M."/>
            <person name="Noegel A.A."/>
            <person name="Eichinger L."/>
            <person name="Gallinger C."/>
            <person name="Pawlowski J."/>
            <person name="Sierra R."/>
            <person name="Euteneuer U."/>
            <person name="Pillet L."/>
            <person name="Moustafa A."/>
            <person name="Platzer M."/>
            <person name="Groth M."/>
            <person name="Szafranski K."/>
            <person name="Schliwa M."/>
        </authorList>
    </citation>
    <scope>NUCLEOTIDE SEQUENCE [LARGE SCALE GENOMIC DNA]</scope>
</reference>
<name>X6P906_RETFI</name>
<dbReference type="Proteomes" id="UP000023152">
    <property type="component" value="Unassembled WGS sequence"/>
</dbReference>
<evidence type="ECO:0000313" key="2">
    <source>
        <dbReference type="Proteomes" id="UP000023152"/>
    </source>
</evidence>
<keyword evidence="2" id="KW-1185">Reference proteome</keyword>
<dbReference type="AlphaFoldDB" id="X6P906"/>
<gene>
    <name evidence="1" type="ORF">RFI_02967</name>
</gene>
<sequence>KKNSSIHNHFQLTAKAVFLKEIQVFKILQDYSRFEIITIGFNKAKYKIFDKLRLKRNIDNWKKSIDSLDKAVKSWTKCVGAGKATICIRMIWKGNKMWWSDSLSLLRKIRAAKQLRKKLQLEKHQHMKFIHTIQGIKHQYEKHYDIVEDYIKCKIAISKPLELDDNFIGLSDIHQSDITKEENGGNAMIKLLVFLFGWSFRMGYTYCMEEGNIVHIPKPDGDHSHHKPIALLLSVGKLMERIITKRLILEFIKDLLYHQYCSYCTLMIYQQSSINTFNADDVALWTLICTYDIDEMNELLQQNLDEYLELFIDSHMTYSKLGYLTYLCLYKGARPSLSTYSLLYKTIIRPSFEYASAFWNGAADIHKRRLERIQRIAMCRIFSVMNQAAYDTVNAISQLHHLEL</sequence>
<dbReference type="EMBL" id="ASPP01002856">
    <property type="protein sequence ID" value="ETO34127.1"/>
    <property type="molecule type" value="Genomic_DNA"/>
</dbReference>